<feature type="compositionally biased region" description="Polar residues" evidence="1">
    <location>
        <begin position="18"/>
        <end position="29"/>
    </location>
</feature>
<feature type="region of interest" description="Disordered" evidence="1">
    <location>
        <begin position="48"/>
        <end position="186"/>
    </location>
</feature>
<evidence type="ECO:0000256" key="1">
    <source>
        <dbReference type="SAM" id="MobiDB-lite"/>
    </source>
</evidence>
<organism evidence="2 3">
    <name type="scientific">Boletus reticuloceps</name>
    <dbReference type="NCBI Taxonomy" id="495285"/>
    <lineage>
        <taxon>Eukaryota</taxon>
        <taxon>Fungi</taxon>
        <taxon>Dikarya</taxon>
        <taxon>Basidiomycota</taxon>
        <taxon>Agaricomycotina</taxon>
        <taxon>Agaricomycetes</taxon>
        <taxon>Agaricomycetidae</taxon>
        <taxon>Boletales</taxon>
        <taxon>Boletineae</taxon>
        <taxon>Boletaceae</taxon>
        <taxon>Boletoideae</taxon>
        <taxon>Boletus</taxon>
    </lineage>
</organism>
<gene>
    <name evidence="2" type="ORF">JVT61DRAFT_9544</name>
</gene>
<accession>A0A8I2YGH5</accession>
<comment type="caution">
    <text evidence="2">The sequence shown here is derived from an EMBL/GenBank/DDBJ whole genome shotgun (WGS) entry which is preliminary data.</text>
</comment>
<dbReference type="EMBL" id="JAGFBS010000035">
    <property type="protein sequence ID" value="KAG6371347.1"/>
    <property type="molecule type" value="Genomic_DNA"/>
</dbReference>
<dbReference type="Proteomes" id="UP000683000">
    <property type="component" value="Unassembled WGS sequence"/>
</dbReference>
<feature type="compositionally biased region" description="Basic and acidic residues" evidence="1">
    <location>
        <begin position="78"/>
        <end position="99"/>
    </location>
</feature>
<reference evidence="2" key="1">
    <citation type="submission" date="2021-03" db="EMBL/GenBank/DDBJ databases">
        <title>Evolutionary innovations through gain and loss of genes in the ectomycorrhizal Boletales.</title>
        <authorList>
            <person name="Wu G."/>
            <person name="Miyauchi S."/>
            <person name="Morin E."/>
            <person name="Yang Z.-L."/>
            <person name="Xu J."/>
            <person name="Martin F.M."/>
        </authorList>
    </citation>
    <scope>NUCLEOTIDE SEQUENCE</scope>
    <source>
        <strain evidence="2">BR01</strain>
    </source>
</reference>
<sequence length="324" mass="34773">MVDVASIVRSEVGGGSSGTPVQTSSGFTQTPAAVGIDVVSVTTSVTEYHHPDEYRVASTSGSGKGGHTGAVRRKKRVPQHEDGSEPAKKKQKFKSKEFVNTDEEDDKQVDHSENLTAASKNDGEPTPEYAGNGGSTGAVQGKKHGPKDESSACVMDEDGTQAGPSECTSLKGLENSPESSEASASASEVKVNKLRSSLEHYLIGHTLQVCNACITHGSECSWSVGAENQKRACQACISAKTRCQIEGQPAIRRLRGKVAQLYTNAPEEETDTVKQLVTMMSDRVAELERQQARKYEVKEEMMSRISSLEIQLRDLKAKAKASDV</sequence>
<protein>
    <submittedName>
        <fullName evidence="2">Uncharacterized protein</fullName>
    </submittedName>
</protein>
<evidence type="ECO:0000313" key="3">
    <source>
        <dbReference type="Proteomes" id="UP000683000"/>
    </source>
</evidence>
<evidence type="ECO:0000313" key="2">
    <source>
        <dbReference type="EMBL" id="KAG6371347.1"/>
    </source>
</evidence>
<feature type="region of interest" description="Disordered" evidence="1">
    <location>
        <begin position="1"/>
        <end position="29"/>
    </location>
</feature>
<name>A0A8I2YGH5_9AGAM</name>
<dbReference type="AlphaFoldDB" id="A0A8I2YGH5"/>
<keyword evidence="3" id="KW-1185">Reference proteome</keyword>
<proteinExistence type="predicted"/>